<protein>
    <recommendedName>
        <fullName evidence="3">Pilus assembly protein PilP</fullName>
    </recommendedName>
</protein>
<dbReference type="Pfam" id="PF04351">
    <property type="entry name" value="PilP"/>
    <property type="match status" value="1"/>
</dbReference>
<gene>
    <name evidence="1" type="ORF">L861_20970</name>
</gene>
<evidence type="ECO:0000313" key="1">
    <source>
        <dbReference type="EMBL" id="EPC01701.1"/>
    </source>
</evidence>
<comment type="caution">
    <text evidence="1">The sequence shown here is derived from an EMBL/GenBank/DDBJ whole genome shotgun (WGS) entry which is preliminary data.</text>
</comment>
<keyword evidence="2" id="KW-1185">Reference proteome</keyword>
<dbReference type="Gene3D" id="2.30.30.830">
    <property type="match status" value="1"/>
</dbReference>
<evidence type="ECO:0000313" key="2">
    <source>
        <dbReference type="Proteomes" id="UP000014463"/>
    </source>
</evidence>
<proteinExistence type="predicted"/>
<dbReference type="STRING" id="1121939.L861_20970"/>
<dbReference type="OrthoDB" id="5296580at2"/>
<dbReference type="eggNOG" id="COG3168">
    <property type="taxonomic scope" value="Bacteria"/>
</dbReference>
<dbReference type="InterPro" id="IPR007446">
    <property type="entry name" value="PilP"/>
</dbReference>
<dbReference type="RefSeq" id="WP_016417296.1">
    <property type="nucleotide sequence ID" value="NZ_KE332391.1"/>
</dbReference>
<reference evidence="1 2" key="1">
    <citation type="journal article" date="2013" name="Genome Announc.">
        <title>Draft genome sequence of the moderately halophilic gammaproteobacterium Halomonas anticariensis FP35.</title>
        <authorList>
            <person name="Tahrioui A."/>
            <person name="Quesada E."/>
            <person name="Llamas I."/>
        </authorList>
    </citation>
    <scope>NUCLEOTIDE SEQUENCE [LARGE SCALE GENOMIC DNA]</scope>
    <source>
        <strain evidence="2">DSM 16096 / CECT 5854 / LMG 22089 / FP35</strain>
    </source>
</reference>
<name>S2LAG3_LITA3</name>
<organism evidence="1 2">
    <name type="scientific">Litchfieldella anticariensis (strain DSM 16096 / CECT 5854 / CIP 108499 / LMG 22089 / FP35)</name>
    <name type="common">Halomonas anticariensis</name>
    <dbReference type="NCBI Taxonomy" id="1121939"/>
    <lineage>
        <taxon>Bacteria</taxon>
        <taxon>Pseudomonadati</taxon>
        <taxon>Pseudomonadota</taxon>
        <taxon>Gammaproteobacteria</taxon>
        <taxon>Oceanospirillales</taxon>
        <taxon>Halomonadaceae</taxon>
        <taxon>Litchfieldella</taxon>
    </lineage>
</organism>
<dbReference type="PATRIC" id="fig|1121939.11.peg.2786"/>
<sequence>MTPRRGWMMRLVVALMLSGCADPGIEQLDRELAMLRADPNAEELPTLPELPDVGRVAYEHADVRSPFLMRRPDNEEVPRGSIELAPDLSRPKEPLEAYLLESLDLVGTLSVGGRYSALVRAPDGQVHRLATGDHLGTDFGRIVSIGSDSVRVLEVIATGHGGWIERSRHLTLDNEYDRRG</sequence>
<accession>S2LAG3</accession>
<dbReference type="PIRSF" id="PIRSF016481">
    <property type="entry name" value="Pilus_assembly_PilP"/>
    <property type="match status" value="1"/>
</dbReference>
<dbReference type="AlphaFoldDB" id="S2LAG3"/>
<dbReference type="EMBL" id="ASTJ01000030">
    <property type="protein sequence ID" value="EPC01701.1"/>
    <property type="molecule type" value="Genomic_DNA"/>
</dbReference>
<dbReference type="Proteomes" id="UP000014463">
    <property type="component" value="Unassembled WGS sequence"/>
</dbReference>
<evidence type="ECO:0008006" key="3">
    <source>
        <dbReference type="Google" id="ProtNLM"/>
    </source>
</evidence>